<reference evidence="1" key="1">
    <citation type="submission" date="2020-05" db="EMBL/GenBank/DDBJ databases">
        <title>Phylogenomic resolution of chytrid fungi.</title>
        <authorList>
            <person name="Stajich J.E."/>
            <person name="Amses K."/>
            <person name="Simmons R."/>
            <person name="Seto K."/>
            <person name="Myers J."/>
            <person name="Bonds A."/>
            <person name="Quandt C.A."/>
            <person name="Barry K."/>
            <person name="Liu P."/>
            <person name="Grigoriev I."/>
            <person name="Longcore J.E."/>
            <person name="James T.Y."/>
        </authorList>
    </citation>
    <scope>NUCLEOTIDE SEQUENCE</scope>
    <source>
        <strain evidence="1">JEL0379</strain>
    </source>
</reference>
<evidence type="ECO:0000313" key="2">
    <source>
        <dbReference type="Proteomes" id="UP001212152"/>
    </source>
</evidence>
<keyword evidence="2" id="KW-1185">Reference proteome</keyword>
<evidence type="ECO:0000313" key="1">
    <source>
        <dbReference type="EMBL" id="KAJ3185464.1"/>
    </source>
</evidence>
<name>A0AAD5TUW0_9FUNG</name>
<dbReference type="Proteomes" id="UP001212152">
    <property type="component" value="Unassembled WGS sequence"/>
</dbReference>
<protein>
    <submittedName>
        <fullName evidence="1">Uncharacterized protein</fullName>
    </submittedName>
</protein>
<accession>A0AAD5TUW0</accession>
<sequence>MDMLESNVLAKIQQHYEDLLRTANGKLSADVVHFLIILRSLPINLDTMADVNELRGCEGVLRLLHERLAELRETLQASDEDSAILAALTQKLDNISPIDGQVRCGSKLTKDLVLNGLLVTERMKELLSDIAIPSFQVFDGRIRFSILFNLAEHMFAFADFNTVPLPVCETDTPDFMSICESFLVIDALITSSRDKLVALQARVNSVARFGAGHEDAVFR</sequence>
<organism evidence="1 2">
    <name type="scientific">Geranomyces variabilis</name>
    <dbReference type="NCBI Taxonomy" id="109894"/>
    <lineage>
        <taxon>Eukaryota</taxon>
        <taxon>Fungi</taxon>
        <taxon>Fungi incertae sedis</taxon>
        <taxon>Chytridiomycota</taxon>
        <taxon>Chytridiomycota incertae sedis</taxon>
        <taxon>Chytridiomycetes</taxon>
        <taxon>Spizellomycetales</taxon>
        <taxon>Powellomycetaceae</taxon>
        <taxon>Geranomyces</taxon>
    </lineage>
</organism>
<proteinExistence type="predicted"/>
<gene>
    <name evidence="1" type="ORF">HDU87_000085</name>
</gene>
<comment type="caution">
    <text evidence="1">The sequence shown here is derived from an EMBL/GenBank/DDBJ whole genome shotgun (WGS) entry which is preliminary data.</text>
</comment>
<dbReference type="AlphaFoldDB" id="A0AAD5TUW0"/>
<dbReference type="EMBL" id="JADGJQ010000001">
    <property type="protein sequence ID" value="KAJ3185464.1"/>
    <property type="molecule type" value="Genomic_DNA"/>
</dbReference>